<keyword evidence="4" id="KW-1185">Reference proteome</keyword>
<dbReference type="Proteomes" id="UP000799539">
    <property type="component" value="Unassembled WGS sequence"/>
</dbReference>
<feature type="compositionally biased region" description="Acidic residues" evidence="1">
    <location>
        <begin position="371"/>
        <end position="381"/>
    </location>
</feature>
<dbReference type="AlphaFoldDB" id="A0A6A6F6X6"/>
<dbReference type="EMBL" id="ML992694">
    <property type="protein sequence ID" value="KAF2208361.1"/>
    <property type="molecule type" value="Genomic_DNA"/>
</dbReference>
<accession>A0A6A6F6X6</accession>
<evidence type="ECO:0000313" key="4">
    <source>
        <dbReference type="Proteomes" id="UP000799539"/>
    </source>
</evidence>
<keyword evidence="2" id="KW-0812">Transmembrane</keyword>
<keyword evidence="2" id="KW-1133">Transmembrane helix</keyword>
<feature type="compositionally biased region" description="Low complexity" evidence="1">
    <location>
        <begin position="414"/>
        <end position="426"/>
    </location>
</feature>
<proteinExistence type="predicted"/>
<organism evidence="3 4">
    <name type="scientific">Cercospora zeae-maydis SCOH1-5</name>
    <dbReference type="NCBI Taxonomy" id="717836"/>
    <lineage>
        <taxon>Eukaryota</taxon>
        <taxon>Fungi</taxon>
        <taxon>Dikarya</taxon>
        <taxon>Ascomycota</taxon>
        <taxon>Pezizomycotina</taxon>
        <taxon>Dothideomycetes</taxon>
        <taxon>Dothideomycetidae</taxon>
        <taxon>Mycosphaerellales</taxon>
        <taxon>Mycosphaerellaceae</taxon>
        <taxon>Cercospora</taxon>
    </lineage>
</organism>
<keyword evidence="2" id="KW-0472">Membrane</keyword>
<feature type="compositionally biased region" description="Low complexity" evidence="1">
    <location>
        <begin position="354"/>
        <end position="370"/>
    </location>
</feature>
<evidence type="ECO:0000256" key="1">
    <source>
        <dbReference type="SAM" id="MobiDB-lite"/>
    </source>
</evidence>
<dbReference type="OrthoDB" id="3647575at2759"/>
<feature type="region of interest" description="Disordered" evidence="1">
    <location>
        <begin position="351"/>
        <end position="386"/>
    </location>
</feature>
<feature type="compositionally biased region" description="Polar residues" evidence="1">
    <location>
        <begin position="236"/>
        <end position="247"/>
    </location>
</feature>
<protein>
    <submittedName>
        <fullName evidence="3">Uncharacterized protein</fullName>
    </submittedName>
</protein>
<evidence type="ECO:0000313" key="3">
    <source>
        <dbReference type="EMBL" id="KAF2208361.1"/>
    </source>
</evidence>
<feature type="region of interest" description="Disordered" evidence="1">
    <location>
        <begin position="404"/>
        <end position="428"/>
    </location>
</feature>
<feature type="transmembrane region" description="Helical" evidence="2">
    <location>
        <begin position="123"/>
        <end position="147"/>
    </location>
</feature>
<reference evidence="3" key="1">
    <citation type="journal article" date="2020" name="Stud. Mycol.">
        <title>101 Dothideomycetes genomes: a test case for predicting lifestyles and emergence of pathogens.</title>
        <authorList>
            <person name="Haridas S."/>
            <person name="Albert R."/>
            <person name="Binder M."/>
            <person name="Bloem J."/>
            <person name="Labutti K."/>
            <person name="Salamov A."/>
            <person name="Andreopoulos B."/>
            <person name="Baker S."/>
            <person name="Barry K."/>
            <person name="Bills G."/>
            <person name="Bluhm B."/>
            <person name="Cannon C."/>
            <person name="Castanera R."/>
            <person name="Culley D."/>
            <person name="Daum C."/>
            <person name="Ezra D."/>
            <person name="Gonzalez J."/>
            <person name="Henrissat B."/>
            <person name="Kuo A."/>
            <person name="Liang C."/>
            <person name="Lipzen A."/>
            <person name="Lutzoni F."/>
            <person name="Magnuson J."/>
            <person name="Mondo S."/>
            <person name="Nolan M."/>
            <person name="Ohm R."/>
            <person name="Pangilinan J."/>
            <person name="Park H.-J."/>
            <person name="Ramirez L."/>
            <person name="Alfaro M."/>
            <person name="Sun H."/>
            <person name="Tritt A."/>
            <person name="Yoshinaga Y."/>
            <person name="Zwiers L.-H."/>
            <person name="Turgeon B."/>
            <person name="Goodwin S."/>
            <person name="Spatafora J."/>
            <person name="Crous P."/>
            <person name="Grigoriev I."/>
        </authorList>
    </citation>
    <scope>NUCLEOTIDE SEQUENCE</scope>
    <source>
        <strain evidence="3">SCOH1-5</strain>
    </source>
</reference>
<gene>
    <name evidence="3" type="ORF">CERZMDRAFT_101428</name>
</gene>
<evidence type="ECO:0000256" key="2">
    <source>
        <dbReference type="SAM" id="Phobius"/>
    </source>
</evidence>
<name>A0A6A6F6X6_9PEZI</name>
<feature type="region of interest" description="Disordered" evidence="1">
    <location>
        <begin position="223"/>
        <end position="256"/>
    </location>
</feature>
<feature type="transmembrane region" description="Helical" evidence="2">
    <location>
        <begin position="92"/>
        <end position="111"/>
    </location>
</feature>
<sequence length="467" mass="53328">MAPDVAVAEEDFKYYFVRALEEATTTPNSRLHALVNNSCALLLGYFILRTVRDFANKVIDHVLLNNFPVLSSQWCIVQEGQNASLLRERQKYYMRLACLATGLLWWLGGYLCGVEVVECVRYIIILYTTCQLFVVSFLLFIHGLIWFGFNLVAFTEWDPSGTGEKEINGKGDEKTVHFDTASTPKYRGSNMPRKHPSSVGMGRFLRSLPQGALAKANFYSPRKWKQTEPDEPELNSGKQQKNWNKYQQAKHPEHHQKRNFEHHHQLQPEKYRVQQPIPDLFITREYNSTTHQTETLIYHPITTREKYWDTSFEELRVEHYLTCQKFVTIQVAPEARPPLQAPLITLEITPPSNPSAFTATTSTFSSFSSAESEEQEEEEQTENSISDLLKSSIRQIALPSWLSSRMSRDDRTKTATMTTTMTTTNTSSPISFTDDGESSLATTLVASSTPPGLPPASVEWMWGRRFT</sequence>